<evidence type="ECO:0000313" key="2">
    <source>
        <dbReference type="Proteomes" id="UP000327013"/>
    </source>
</evidence>
<evidence type="ECO:0000313" key="1">
    <source>
        <dbReference type="EMBL" id="KAE8125583.1"/>
    </source>
</evidence>
<organism evidence="1 2">
    <name type="scientific">Carpinus fangiana</name>
    <dbReference type="NCBI Taxonomy" id="176857"/>
    <lineage>
        <taxon>Eukaryota</taxon>
        <taxon>Viridiplantae</taxon>
        <taxon>Streptophyta</taxon>
        <taxon>Embryophyta</taxon>
        <taxon>Tracheophyta</taxon>
        <taxon>Spermatophyta</taxon>
        <taxon>Magnoliopsida</taxon>
        <taxon>eudicotyledons</taxon>
        <taxon>Gunneridae</taxon>
        <taxon>Pentapetalae</taxon>
        <taxon>rosids</taxon>
        <taxon>fabids</taxon>
        <taxon>Fagales</taxon>
        <taxon>Betulaceae</taxon>
        <taxon>Carpinus</taxon>
    </lineage>
</organism>
<protein>
    <recommendedName>
        <fullName evidence="3">Cytochrome P450</fullName>
    </recommendedName>
</protein>
<dbReference type="OrthoDB" id="3945418at2759"/>
<dbReference type="Proteomes" id="UP000327013">
    <property type="component" value="Chromosome 8"/>
</dbReference>
<proteinExistence type="predicted"/>
<reference evidence="1 2" key="1">
    <citation type="submission" date="2019-06" db="EMBL/GenBank/DDBJ databases">
        <title>A chromosomal-level reference genome of Carpinus fangiana (Coryloideae, Betulaceae).</title>
        <authorList>
            <person name="Yang X."/>
            <person name="Wang Z."/>
            <person name="Zhang L."/>
            <person name="Hao G."/>
            <person name="Liu J."/>
            <person name="Yang Y."/>
        </authorList>
    </citation>
    <scope>NUCLEOTIDE SEQUENCE [LARGE SCALE GENOMIC DNA]</scope>
    <source>
        <strain evidence="1">Cfa_2016G</strain>
        <tissue evidence="1">Leaf</tissue>
    </source>
</reference>
<name>A0A5N6RWH3_9ROSI</name>
<evidence type="ECO:0008006" key="3">
    <source>
        <dbReference type="Google" id="ProtNLM"/>
    </source>
</evidence>
<keyword evidence="2" id="KW-1185">Reference proteome</keyword>
<accession>A0A5N6RWH3</accession>
<gene>
    <name evidence="1" type="ORF">FH972_020366</name>
</gene>
<sequence length="58" mass="6682">MARRTNQKAANKFVFTSDSSTIGYQQNHSFQMILGDQNLFDLNGEDHKRVRGAHLYHS</sequence>
<dbReference type="AlphaFoldDB" id="A0A5N6RWH3"/>
<dbReference type="EMBL" id="CM017328">
    <property type="protein sequence ID" value="KAE8125583.1"/>
    <property type="molecule type" value="Genomic_DNA"/>
</dbReference>